<reference evidence="1" key="1">
    <citation type="submission" date="2018-02" db="EMBL/GenBank/DDBJ databases">
        <title>Rhizophora mucronata_Transcriptome.</title>
        <authorList>
            <person name="Meera S.P."/>
            <person name="Sreeshan A."/>
            <person name="Augustine A."/>
        </authorList>
    </citation>
    <scope>NUCLEOTIDE SEQUENCE</scope>
    <source>
        <tissue evidence="1">Leaf</tissue>
    </source>
</reference>
<protein>
    <submittedName>
        <fullName evidence="1">Uncharacterized protein</fullName>
    </submittedName>
</protein>
<sequence length="38" mass="4082">MLGECVFTARTNKTVSPKLATPLAAASSIECCKYFISE</sequence>
<accession>A0A2P2PRV7</accession>
<organism evidence="1">
    <name type="scientific">Rhizophora mucronata</name>
    <name type="common">Asiatic mangrove</name>
    <dbReference type="NCBI Taxonomy" id="61149"/>
    <lineage>
        <taxon>Eukaryota</taxon>
        <taxon>Viridiplantae</taxon>
        <taxon>Streptophyta</taxon>
        <taxon>Embryophyta</taxon>
        <taxon>Tracheophyta</taxon>
        <taxon>Spermatophyta</taxon>
        <taxon>Magnoliopsida</taxon>
        <taxon>eudicotyledons</taxon>
        <taxon>Gunneridae</taxon>
        <taxon>Pentapetalae</taxon>
        <taxon>rosids</taxon>
        <taxon>fabids</taxon>
        <taxon>Malpighiales</taxon>
        <taxon>Rhizophoraceae</taxon>
        <taxon>Rhizophora</taxon>
    </lineage>
</organism>
<evidence type="ECO:0000313" key="1">
    <source>
        <dbReference type="EMBL" id="MBX57477.1"/>
    </source>
</evidence>
<dbReference type="EMBL" id="GGEC01076993">
    <property type="protein sequence ID" value="MBX57477.1"/>
    <property type="molecule type" value="Transcribed_RNA"/>
</dbReference>
<proteinExistence type="predicted"/>
<dbReference type="AlphaFoldDB" id="A0A2P2PRV7"/>
<name>A0A2P2PRV7_RHIMU</name>